<dbReference type="AlphaFoldDB" id="A0A1H6FFN5"/>
<dbReference type="Proteomes" id="UP000236724">
    <property type="component" value="Unassembled WGS sequence"/>
</dbReference>
<feature type="compositionally biased region" description="Pro residues" evidence="1">
    <location>
        <begin position="95"/>
        <end position="105"/>
    </location>
</feature>
<keyword evidence="2" id="KW-0732">Signal</keyword>
<evidence type="ECO:0000313" key="4">
    <source>
        <dbReference type="Proteomes" id="UP000236724"/>
    </source>
</evidence>
<dbReference type="RefSeq" id="WP_103922387.1">
    <property type="nucleotide sequence ID" value="NZ_FMSV02000556.1"/>
</dbReference>
<protein>
    <submittedName>
        <fullName evidence="3">Uncharacterized protein</fullName>
    </submittedName>
</protein>
<feature type="compositionally biased region" description="Low complexity" evidence="1">
    <location>
        <begin position="79"/>
        <end position="94"/>
    </location>
</feature>
<dbReference type="PROSITE" id="PS51257">
    <property type="entry name" value="PROKAR_LIPOPROTEIN"/>
    <property type="match status" value="1"/>
</dbReference>
<proteinExistence type="predicted"/>
<sequence>MKRQYLSVAVLTALLAGCSQYYQPVPVETIRPLSNQLDMQAAHHWERLAEQVASNIQANLPNQPGTLSGMSAPAPVEPMAMAASGSDPLTDLPPGTLPPPGPQPEQQPRVVHLDMDAPVLTIPPMPESNYSAPTPSFSAPVRPVIYINPPRGGQETLFAHSFGDLLRAHLVQKGVAVSTNPGSVNSFCTQASYCKPLVLDYNVELVQHKDRWRVRESSSEVLISTALTDGDLVVFSRSDIFYIRPGDGDHYDHGRTTLRVVDQ</sequence>
<dbReference type="OrthoDB" id="6891340at2"/>
<accession>A0A1H6FFN5</accession>
<organism evidence="3 4">
    <name type="scientific">Candidatus Venteria ishoeyi</name>
    <dbReference type="NCBI Taxonomy" id="1899563"/>
    <lineage>
        <taxon>Bacteria</taxon>
        <taxon>Pseudomonadati</taxon>
        <taxon>Pseudomonadota</taxon>
        <taxon>Gammaproteobacteria</taxon>
        <taxon>Thiotrichales</taxon>
        <taxon>Thiotrichaceae</taxon>
        <taxon>Venteria</taxon>
    </lineage>
</organism>
<evidence type="ECO:0000256" key="2">
    <source>
        <dbReference type="SAM" id="SignalP"/>
    </source>
</evidence>
<feature type="signal peptide" evidence="2">
    <location>
        <begin position="1"/>
        <end position="21"/>
    </location>
</feature>
<feature type="chain" id="PRO_5014770536" evidence="2">
    <location>
        <begin position="22"/>
        <end position="263"/>
    </location>
</feature>
<reference evidence="3 4" key="1">
    <citation type="submission" date="2016-10" db="EMBL/GenBank/DDBJ databases">
        <authorList>
            <person name="de Groot N.N."/>
        </authorList>
    </citation>
    <scope>NUCLEOTIDE SEQUENCE [LARGE SCALE GENOMIC DNA]</scope>
    <source>
        <strain evidence="3">MBHS1</strain>
    </source>
</reference>
<name>A0A1H6FFN5_9GAMM</name>
<evidence type="ECO:0000256" key="1">
    <source>
        <dbReference type="SAM" id="MobiDB-lite"/>
    </source>
</evidence>
<keyword evidence="4" id="KW-1185">Reference proteome</keyword>
<evidence type="ECO:0000313" key="3">
    <source>
        <dbReference type="EMBL" id="SEH08880.1"/>
    </source>
</evidence>
<feature type="region of interest" description="Disordered" evidence="1">
    <location>
        <begin position="79"/>
        <end position="107"/>
    </location>
</feature>
<dbReference type="EMBL" id="FMSV02000556">
    <property type="protein sequence ID" value="SEH08880.1"/>
    <property type="molecule type" value="Genomic_DNA"/>
</dbReference>
<gene>
    <name evidence="3" type="ORF">MBHS_04773</name>
</gene>